<dbReference type="GO" id="GO:0005507">
    <property type="term" value="F:copper ion binding"/>
    <property type="evidence" value="ECO:0007669"/>
    <property type="project" value="InterPro"/>
</dbReference>
<dbReference type="Gene3D" id="2.60.40.420">
    <property type="entry name" value="Cupredoxins - blue copper proteins"/>
    <property type="match status" value="2"/>
</dbReference>
<proteinExistence type="inferred from homology"/>
<reference evidence="12 13" key="1">
    <citation type="submission" date="2015-12" db="EMBL/GenBank/DDBJ databases">
        <title>Draft genome sequence of Moniliophthora roreri, the causal agent of frosty pod rot of cacao.</title>
        <authorList>
            <person name="Aime M.C."/>
            <person name="Diaz-Valderrama J.R."/>
            <person name="Kijpornyongpan T."/>
            <person name="Phillips-Mora W."/>
        </authorList>
    </citation>
    <scope>NUCLEOTIDE SEQUENCE [LARGE SCALE GENOMIC DNA]</scope>
    <source>
        <strain evidence="12 13">MCA 2952</strain>
    </source>
</reference>
<protein>
    <recommendedName>
        <fullName evidence="5">laccase</fullName>
        <ecNumber evidence="5">1.10.3.2</ecNumber>
    </recommendedName>
</protein>
<dbReference type="CDD" id="cd13903">
    <property type="entry name" value="CuRO_3_Tv-LCC_like"/>
    <property type="match status" value="1"/>
</dbReference>
<dbReference type="InterPro" id="IPR045087">
    <property type="entry name" value="Cu-oxidase_fam"/>
</dbReference>
<evidence type="ECO:0000256" key="5">
    <source>
        <dbReference type="ARBA" id="ARBA00012297"/>
    </source>
</evidence>
<dbReference type="InterPro" id="IPR011706">
    <property type="entry name" value="Cu-oxidase_C"/>
</dbReference>
<keyword evidence="8" id="KW-0560">Oxidoreductase</keyword>
<evidence type="ECO:0000259" key="10">
    <source>
        <dbReference type="Pfam" id="PF00394"/>
    </source>
</evidence>
<comment type="caution">
    <text evidence="12">The sequence shown here is derived from an EMBL/GenBank/DDBJ whole genome shotgun (WGS) entry which is preliminary data.</text>
</comment>
<comment type="similarity">
    <text evidence="4">Belongs to the multicopper oxidase family.</text>
</comment>
<dbReference type="PANTHER" id="PTHR11709:SF394">
    <property type="entry name" value="FI03373P-RELATED"/>
    <property type="match status" value="1"/>
</dbReference>
<dbReference type="GO" id="GO:0005576">
    <property type="term" value="C:extracellular region"/>
    <property type="evidence" value="ECO:0007669"/>
    <property type="project" value="UniProtKB-SubCell"/>
</dbReference>
<dbReference type="Pfam" id="PF00394">
    <property type="entry name" value="Cu-oxidase"/>
    <property type="match status" value="1"/>
</dbReference>
<feature type="domain" description="Plastocyanin-like" evidence="11">
    <location>
        <begin position="283"/>
        <end position="388"/>
    </location>
</feature>
<evidence type="ECO:0000256" key="1">
    <source>
        <dbReference type="ARBA" id="ARBA00000349"/>
    </source>
</evidence>
<dbReference type="InterPro" id="IPR001117">
    <property type="entry name" value="Cu-oxidase_2nd"/>
</dbReference>
<evidence type="ECO:0000313" key="13">
    <source>
        <dbReference type="Proteomes" id="UP000054988"/>
    </source>
</evidence>
<sequence>MFFDSTGTVSFRRPPHGQTDLHLLPSARSFKETVSSTTLTYCDGVRGAFVVYDPNDPFANLYDIDDAPELELPKHDSTLINGPVGFDFERLKTSLLTGPNNSWKDNDSPTPLAVITVEQDKRYRMRVVNIACQPDYEFWIEDHDMPVIEADGIKHQPVQAGQVPHLHLPALFIRRTSMLINPSESTVRRDFISSEGFVPSAPDEESIDGDFEPQNELKESVLRPLENPGAPGQPFPGGVDHAINLHCSTSSERFFINDVSFMNPPIDILQVLSGARTVGELLPPGSIYELPGPNKTIEISFTGGGIKGFEHPIHLHGIRALHAFDVVRVAGSDVYNFENPVRRDTVNSGKGRDNVTIRFVTDNSGPWFLHCHIDWHLETGFAAVMAERTPGWHDVIHPPGEHIF</sequence>
<comment type="subcellular location">
    <subcellularLocation>
        <location evidence="3">Secreted</location>
    </subcellularLocation>
</comment>
<keyword evidence="9" id="KW-0186">Copper</keyword>
<evidence type="ECO:0000313" key="12">
    <source>
        <dbReference type="EMBL" id="KTB37522.1"/>
    </source>
</evidence>
<evidence type="ECO:0000256" key="9">
    <source>
        <dbReference type="ARBA" id="ARBA00023008"/>
    </source>
</evidence>
<keyword evidence="6" id="KW-0964">Secreted</keyword>
<evidence type="ECO:0000256" key="8">
    <source>
        <dbReference type="ARBA" id="ARBA00023002"/>
    </source>
</evidence>
<dbReference type="SUPFAM" id="SSF49503">
    <property type="entry name" value="Cupredoxins"/>
    <property type="match status" value="2"/>
</dbReference>
<evidence type="ECO:0000256" key="7">
    <source>
        <dbReference type="ARBA" id="ARBA00022723"/>
    </source>
</evidence>
<evidence type="ECO:0000256" key="3">
    <source>
        <dbReference type="ARBA" id="ARBA00004613"/>
    </source>
</evidence>
<evidence type="ECO:0000259" key="11">
    <source>
        <dbReference type="Pfam" id="PF07731"/>
    </source>
</evidence>
<dbReference type="EC" id="1.10.3.2" evidence="5"/>
<dbReference type="GO" id="GO:0052716">
    <property type="term" value="F:hydroquinone:oxygen oxidoreductase activity"/>
    <property type="evidence" value="ECO:0007669"/>
    <property type="project" value="UniProtKB-EC"/>
</dbReference>
<dbReference type="EMBL" id="LATX01001844">
    <property type="protein sequence ID" value="KTB37522.1"/>
    <property type="molecule type" value="Genomic_DNA"/>
</dbReference>
<evidence type="ECO:0000256" key="4">
    <source>
        <dbReference type="ARBA" id="ARBA00010609"/>
    </source>
</evidence>
<evidence type="ECO:0000256" key="6">
    <source>
        <dbReference type="ARBA" id="ARBA00022525"/>
    </source>
</evidence>
<accession>A0A0W0FML1</accession>
<feature type="domain" description="Plastocyanin-like" evidence="10">
    <location>
        <begin position="72"/>
        <end position="159"/>
    </location>
</feature>
<dbReference type="AlphaFoldDB" id="A0A0W0FML1"/>
<keyword evidence="7" id="KW-0479">Metal-binding</keyword>
<gene>
    <name evidence="12" type="ORF">WG66_9886</name>
</gene>
<comment type="cofactor">
    <cofactor evidence="2">
        <name>Cu cation</name>
        <dbReference type="ChEBI" id="CHEBI:23378"/>
    </cofactor>
</comment>
<evidence type="ECO:0000256" key="2">
    <source>
        <dbReference type="ARBA" id="ARBA00001935"/>
    </source>
</evidence>
<dbReference type="PANTHER" id="PTHR11709">
    <property type="entry name" value="MULTI-COPPER OXIDASE"/>
    <property type="match status" value="1"/>
</dbReference>
<dbReference type="InterPro" id="IPR008972">
    <property type="entry name" value="Cupredoxin"/>
</dbReference>
<comment type="catalytic activity">
    <reaction evidence="1">
        <text>4 hydroquinone + O2 = 4 benzosemiquinone + 2 H2O</text>
        <dbReference type="Rhea" id="RHEA:11276"/>
        <dbReference type="ChEBI" id="CHEBI:15377"/>
        <dbReference type="ChEBI" id="CHEBI:15379"/>
        <dbReference type="ChEBI" id="CHEBI:17594"/>
        <dbReference type="ChEBI" id="CHEBI:17977"/>
        <dbReference type="EC" id="1.10.3.2"/>
    </reaction>
</comment>
<dbReference type="Pfam" id="PF07731">
    <property type="entry name" value="Cu-oxidase_2"/>
    <property type="match status" value="1"/>
</dbReference>
<organism evidence="12 13">
    <name type="scientific">Moniliophthora roreri</name>
    <name type="common">Frosty pod rot fungus</name>
    <name type="synonym">Monilia roreri</name>
    <dbReference type="NCBI Taxonomy" id="221103"/>
    <lineage>
        <taxon>Eukaryota</taxon>
        <taxon>Fungi</taxon>
        <taxon>Dikarya</taxon>
        <taxon>Basidiomycota</taxon>
        <taxon>Agaricomycotina</taxon>
        <taxon>Agaricomycetes</taxon>
        <taxon>Agaricomycetidae</taxon>
        <taxon>Agaricales</taxon>
        <taxon>Marasmiineae</taxon>
        <taxon>Marasmiaceae</taxon>
        <taxon>Moniliophthora</taxon>
    </lineage>
</organism>
<dbReference type="Proteomes" id="UP000054988">
    <property type="component" value="Unassembled WGS sequence"/>
</dbReference>
<name>A0A0W0FML1_MONRR</name>